<dbReference type="GO" id="GO:0008137">
    <property type="term" value="F:NADH dehydrogenase (ubiquinone) activity"/>
    <property type="evidence" value="ECO:0007669"/>
    <property type="project" value="UniProtKB-EC"/>
</dbReference>
<evidence type="ECO:0000256" key="1">
    <source>
        <dbReference type="ARBA" id="ARBA00003257"/>
    </source>
</evidence>
<organism evidence="20">
    <name type="scientific">Blattodea sp. MT-2014</name>
    <dbReference type="NCBI Taxonomy" id="1560009"/>
    <lineage>
        <taxon>Eukaryota</taxon>
        <taxon>Metazoa</taxon>
        <taxon>Ecdysozoa</taxon>
        <taxon>Arthropoda</taxon>
        <taxon>Hexapoda</taxon>
        <taxon>Insecta</taxon>
        <taxon>Pterygota</taxon>
        <taxon>Neoptera</taxon>
        <taxon>Polyneoptera</taxon>
        <taxon>Dictyoptera</taxon>
        <taxon>Blattodea</taxon>
    </lineage>
</organism>
<evidence type="ECO:0000256" key="3">
    <source>
        <dbReference type="ARBA" id="ARBA00007012"/>
    </source>
</evidence>
<comment type="function">
    <text evidence="18">Core subunit of the mitochondrial membrane respiratory chain NADH dehydrogenase (Complex I) which catalyzes electron transfer from NADH through the respiratory chain, using ubiquinone as an electron acceptor. Essential for the catalytic activity and assembly of complex I.</text>
</comment>
<feature type="domain" description="NADH:quinone oxidoreductase/Mrp antiporter transmembrane" evidence="19">
    <location>
        <begin position="24"/>
        <end position="285"/>
    </location>
</feature>
<dbReference type="PANTHER" id="PTHR46552">
    <property type="entry name" value="NADH-UBIQUINONE OXIDOREDUCTASE CHAIN 2"/>
    <property type="match status" value="1"/>
</dbReference>
<evidence type="ECO:0000256" key="8">
    <source>
        <dbReference type="ARBA" id="ARBA00022692"/>
    </source>
</evidence>
<reference evidence="20" key="1">
    <citation type="journal article" date="2014" name="Nucleic Acids Res.">
        <title>Multiplex sequencing of pooled mitochondrial genomes-a crucial step toward biodiversity analysis using mito-metagenomics.</title>
        <authorList>
            <person name="Tang M."/>
            <person name="Tan M."/>
            <person name="Meng G."/>
            <person name="Yang S."/>
            <person name="Su X."/>
            <person name="Liu S."/>
            <person name="Song W."/>
            <person name="Li Y."/>
            <person name="Wu Q."/>
            <person name="Zhang A."/>
            <person name="Zhou X."/>
        </authorList>
    </citation>
    <scope>NUCLEOTIDE SEQUENCE</scope>
    <source>
        <strain evidence="20">CL191</strain>
    </source>
</reference>
<keyword evidence="16 18" id="KW-0472">Membrane</keyword>
<evidence type="ECO:0000256" key="14">
    <source>
        <dbReference type="ARBA" id="ARBA00023075"/>
    </source>
</evidence>
<feature type="transmembrane region" description="Helical" evidence="18">
    <location>
        <begin position="269"/>
        <end position="290"/>
    </location>
</feature>
<evidence type="ECO:0000256" key="13">
    <source>
        <dbReference type="ARBA" id="ARBA00023027"/>
    </source>
</evidence>
<evidence type="ECO:0000256" key="16">
    <source>
        <dbReference type="ARBA" id="ARBA00023136"/>
    </source>
</evidence>
<dbReference type="GO" id="GO:0006120">
    <property type="term" value="P:mitochondrial electron transport, NADH to ubiquinone"/>
    <property type="evidence" value="ECO:0007669"/>
    <property type="project" value="InterPro"/>
</dbReference>
<dbReference type="Pfam" id="PF00361">
    <property type="entry name" value="Proton_antipo_M"/>
    <property type="match status" value="1"/>
</dbReference>
<evidence type="ECO:0000256" key="15">
    <source>
        <dbReference type="ARBA" id="ARBA00023128"/>
    </source>
</evidence>
<evidence type="ECO:0000256" key="4">
    <source>
        <dbReference type="ARBA" id="ARBA00012944"/>
    </source>
</evidence>
<feature type="transmembrane region" description="Helical" evidence="18">
    <location>
        <begin position="60"/>
        <end position="81"/>
    </location>
</feature>
<keyword evidence="15 18" id="KW-0496">Mitochondrion</keyword>
<keyword evidence="13 18" id="KW-0520">NAD</keyword>
<feature type="transmembrane region" description="Helical" evidence="18">
    <location>
        <begin position="144"/>
        <end position="163"/>
    </location>
</feature>
<dbReference type="EMBL" id="KM244690">
    <property type="protein sequence ID" value="AIW06251.1"/>
    <property type="molecule type" value="Genomic_DNA"/>
</dbReference>
<dbReference type="InterPro" id="IPR050175">
    <property type="entry name" value="Complex_I_Subunit_2"/>
</dbReference>
<dbReference type="PRINTS" id="PR01436">
    <property type="entry name" value="NADHDHGNASE2"/>
</dbReference>
<evidence type="ECO:0000256" key="18">
    <source>
        <dbReference type="RuleBase" id="RU003403"/>
    </source>
</evidence>
<keyword evidence="6" id="KW-0813">Transport</keyword>
<keyword evidence="11 18" id="KW-0249">Electron transport</keyword>
<evidence type="ECO:0000256" key="10">
    <source>
        <dbReference type="ARBA" id="ARBA00022967"/>
    </source>
</evidence>
<evidence type="ECO:0000256" key="2">
    <source>
        <dbReference type="ARBA" id="ARBA00004448"/>
    </source>
</evidence>
<evidence type="ECO:0000259" key="19">
    <source>
        <dbReference type="Pfam" id="PF00361"/>
    </source>
</evidence>
<protein>
    <recommendedName>
        <fullName evidence="5 18">NADH-ubiquinone oxidoreductase chain 2</fullName>
        <ecNumber evidence="4 18">7.1.1.2</ecNumber>
    </recommendedName>
</protein>
<feature type="transmembrane region" description="Helical" evidence="18">
    <location>
        <begin position="112"/>
        <end position="132"/>
    </location>
</feature>
<keyword evidence="14 18" id="KW-0830">Ubiquinone</keyword>
<evidence type="ECO:0000256" key="17">
    <source>
        <dbReference type="ARBA" id="ARBA00049551"/>
    </source>
</evidence>
<sequence length="340" mass="38697">MLNNSTKVMFYMTLMGGILLTISSNSWVGAWVGLEINLLSFIPIMMNNENIFTTEASMKYFLVQALASSLLLFVIMALTVAEKSQLISKLSNHSSLMMIPLLLKSGAAPLHWWFPSVMEGMSWLNCLILMTLQKAAPMMLMSNIIMSNLHLMLIIFMSMFIGSMGGLNQVSLRKMLTYSSISHMGWLLASILISNNLWTVYFMTYTVLTSTVILMINMNKISFINQTFNVNHNPLLKFFMFITLLSLGGLPPFMGFFPKWMVIQHMVNNNFIIITTTMIIFSLITLFYYIRMTYSAFLISHLEISWNFKISNKNVLTNTMLTSLTITGLIMLPLPMSIYL</sequence>
<dbReference type="PANTHER" id="PTHR46552:SF1">
    <property type="entry name" value="NADH-UBIQUINONE OXIDOREDUCTASE CHAIN 2"/>
    <property type="match status" value="1"/>
</dbReference>
<feature type="transmembrane region" description="Helical" evidence="18">
    <location>
        <begin position="315"/>
        <end position="334"/>
    </location>
</feature>
<comment type="function">
    <text evidence="1">Core subunit of the mitochondrial membrane respiratory chain NADH dehydrogenase (Complex I) that is believed to belong to the minimal assembly required for catalysis. Complex I functions in the transfer of electrons from NADH to the respiratory chain. The immediate electron acceptor for the enzyme is believed to be ubiquinone.</text>
</comment>
<comment type="catalytic activity">
    <reaction evidence="17 18">
        <text>a ubiquinone + NADH + 5 H(+)(in) = a ubiquinol + NAD(+) + 4 H(+)(out)</text>
        <dbReference type="Rhea" id="RHEA:29091"/>
        <dbReference type="Rhea" id="RHEA-COMP:9565"/>
        <dbReference type="Rhea" id="RHEA-COMP:9566"/>
        <dbReference type="ChEBI" id="CHEBI:15378"/>
        <dbReference type="ChEBI" id="CHEBI:16389"/>
        <dbReference type="ChEBI" id="CHEBI:17976"/>
        <dbReference type="ChEBI" id="CHEBI:57540"/>
        <dbReference type="ChEBI" id="CHEBI:57945"/>
        <dbReference type="EC" id="7.1.1.2"/>
    </reaction>
</comment>
<feature type="transmembrane region" description="Helical" evidence="18">
    <location>
        <begin position="12"/>
        <end position="39"/>
    </location>
</feature>
<name>A0A0A0S196_9NEOP</name>
<keyword evidence="12 18" id="KW-1133">Transmembrane helix</keyword>
<keyword evidence="10 18" id="KW-1278">Translocase</keyword>
<dbReference type="InterPro" id="IPR001750">
    <property type="entry name" value="ND/Mrp_TM"/>
</dbReference>
<evidence type="ECO:0000313" key="20">
    <source>
        <dbReference type="EMBL" id="AIW06251.1"/>
    </source>
</evidence>
<evidence type="ECO:0000256" key="9">
    <source>
        <dbReference type="ARBA" id="ARBA00022792"/>
    </source>
</evidence>
<dbReference type="GO" id="GO:0005743">
    <property type="term" value="C:mitochondrial inner membrane"/>
    <property type="evidence" value="ECO:0007669"/>
    <property type="project" value="UniProtKB-SubCell"/>
</dbReference>
<geneLocation type="mitochondrion" evidence="20"/>
<keyword evidence="8 18" id="KW-0812">Transmembrane</keyword>
<evidence type="ECO:0000256" key="12">
    <source>
        <dbReference type="ARBA" id="ARBA00022989"/>
    </source>
</evidence>
<proteinExistence type="inferred from homology"/>
<dbReference type="InterPro" id="IPR003917">
    <property type="entry name" value="NADH_UbQ_OxRdtase_chain2"/>
</dbReference>
<evidence type="ECO:0000256" key="6">
    <source>
        <dbReference type="ARBA" id="ARBA00022448"/>
    </source>
</evidence>
<evidence type="ECO:0000256" key="11">
    <source>
        <dbReference type="ARBA" id="ARBA00022982"/>
    </source>
</evidence>
<evidence type="ECO:0000256" key="7">
    <source>
        <dbReference type="ARBA" id="ARBA00022660"/>
    </source>
</evidence>
<gene>
    <name evidence="20" type="primary">ND2</name>
</gene>
<keyword evidence="9 18" id="KW-0999">Mitochondrion inner membrane</keyword>
<evidence type="ECO:0000256" key="5">
    <source>
        <dbReference type="ARBA" id="ARBA00021008"/>
    </source>
</evidence>
<feature type="transmembrane region" description="Helical" evidence="18">
    <location>
        <begin position="238"/>
        <end position="257"/>
    </location>
</feature>
<dbReference type="AlphaFoldDB" id="A0A0A0S196"/>
<accession>A0A0A0S196</accession>
<comment type="similarity">
    <text evidence="3 18">Belongs to the complex I subunit 2 family.</text>
</comment>
<comment type="subcellular location">
    <subcellularLocation>
        <location evidence="2 18">Mitochondrion inner membrane</location>
        <topology evidence="2 18">Multi-pass membrane protein</topology>
    </subcellularLocation>
</comment>
<dbReference type="EC" id="7.1.1.2" evidence="4 18"/>
<keyword evidence="7 18" id="KW-0679">Respiratory chain</keyword>